<protein>
    <recommendedName>
        <fullName evidence="14">Carboxypeptidase</fullName>
        <ecNumber evidence="14">3.4.16.-</ecNumber>
    </recommendedName>
</protein>
<organism evidence="16 17">
    <name type="scientific">Cucurbita argyrosperma subsp. sororia</name>
    <dbReference type="NCBI Taxonomy" id="37648"/>
    <lineage>
        <taxon>Eukaryota</taxon>
        <taxon>Viridiplantae</taxon>
        <taxon>Streptophyta</taxon>
        <taxon>Embryophyta</taxon>
        <taxon>Tracheophyta</taxon>
        <taxon>Spermatophyta</taxon>
        <taxon>Magnoliopsida</taxon>
        <taxon>eudicotyledons</taxon>
        <taxon>Gunneridae</taxon>
        <taxon>Pentapetalae</taxon>
        <taxon>rosids</taxon>
        <taxon>fabids</taxon>
        <taxon>Cucurbitales</taxon>
        <taxon>Cucurbitaceae</taxon>
        <taxon>Cucurbiteae</taxon>
        <taxon>Cucurbita</taxon>
    </lineage>
</organism>
<dbReference type="GO" id="GO:0005840">
    <property type="term" value="C:ribosome"/>
    <property type="evidence" value="ECO:0007669"/>
    <property type="project" value="UniProtKB-KW"/>
</dbReference>
<feature type="chain" id="PRO_5043085347" description="Carboxypeptidase" evidence="14">
    <location>
        <begin position="24"/>
        <end position="556"/>
    </location>
</feature>
<evidence type="ECO:0000256" key="8">
    <source>
        <dbReference type="ARBA" id="ARBA00022801"/>
    </source>
</evidence>
<dbReference type="GO" id="GO:0006412">
    <property type="term" value="P:translation"/>
    <property type="evidence" value="ECO:0007669"/>
    <property type="project" value="InterPro"/>
</dbReference>
<dbReference type="GO" id="GO:0005576">
    <property type="term" value="C:extracellular region"/>
    <property type="evidence" value="ECO:0007669"/>
    <property type="project" value="UniProtKB-SubCell"/>
</dbReference>
<dbReference type="FunFam" id="3.40.50.11320:FF:000001">
    <property type="entry name" value="Carboxypeptidase"/>
    <property type="match status" value="1"/>
</dbReference>
<name>A0AAV6MIS5_9ROSI</name>
<keyword evidence="8 14" id="KW-0378">Hydrolase</keyword>
<evidence type="ECO:0000256" key="7">
    <source>
        <dbReference type="ARBA" id="ARBA00022729"/>
    </source>
</evidence>
<dbReference type="PROSITE" id="PS01172">
    <property type="entry name" value="RIBOSOMAL_L44E"/>
    <property type="match status" value="1"/>
</dbReference>
<dbReference type="InterPro" id="IPR001563">
    <property type="entry name" value="Peptidase_S10"/>
</dbReference>
<dbReference type="EC" id="3.4.16.-" evidence="14"/>
<evidence type="ECO:0000256" key="9">
    <source>
        <dbReference type="ARBA" id="ARBA00022980"/>
    </source>
</evidence>
<evidence type="ECO:0000313" key="16">
    <source>
        <dbReference type="EMBL" id="KAG6581552.1"/>
    </source>
</evidence>
<dbReference type="InterPro" id="IPR018202">
    <property type="entry name" value="Ser_caboxypep_ser_AS"/>
</dbReference>
<dbReference type="GO" id="GO:0004185">
    <property type="term" value="F:serine-type carboxypeptidase activity"/>
    <property type="evidence" value="ECO:0007669"/>
    <property type="project" value="UniProtKB-UniRule"/>
</dbReference>
<dbReference type="GO" id="GO:0005773">
    <property type="term" value="C:vacuole"/>
    <property type="evidence" value="ECO:0007669"/>
    <property type="project" value="TreeGrafter"/>
</dbReference>
<dbReference type="GO" id="GO:0006508">
    <property type="term" value="P:proteolysis"/>
    <property type="evidence" value="ECO:0007669"/>
    <property type="project" value="UniProtKB-KW"/>
</dbReference>
<dbReference type="PANTHER" id="PTHR11802">
    <property type="entry name" value="SERINE PROTEASE FAMILY S10 SERINE CARBOXYPEPTIDASE"/>
    <property type="match status" value="1"/>
</dbReference>
<evidence type="ECO:0000256" key="12">
    <source>
        <dbReference type="ARBA" id="ARBA00023274"/>
    </source>
</evidence>
<keyword evidence="9 13" id="KW-0689">Ribosomal protein</keyword>
<comment type="similarity">
    <text evidence="2 13">Belongs to the eukaryotic ribosomal protein eL42 family.</text>
</comment>
<keyword evidence="10" id="KW-1015">Disulfide bond</keyword>
<feature type="region of interest" description="Disordered" evidence="15">
    <location>
        <begin position="481"/>
        <end position="508"/>
    </location>
</feature>
<evidence type="ECO:0000256" key="14">
    <source>
        <dbReference type="RuleBase" id="RU361156"/>
    </source>
</evidence>
<gene>
    <name evidence="16" type="primary">SCPL35</name>
    <name evidence="16" type="ORF">SDJN03_21554</name>
</gene>
<dbReference type="Pfam" id="PF00450">
    <property type="entry name" value="Peptidase_S10"/>
    <property type="match status" value="2"/>
</dbReference>
<keyword evidence="6 14" id="KW-0645">Protease</keyword>
<evidence type="ECO:0000256" key="13">
    <source>
        <dbReference type="RuleBase" id="RU000666"/>
    </source>
</evidence>
<evidence type="ECO:0000256" key="6">
    <source>
        <dbReference type="ARBA" id="ARBA00022670"/>
    </source>
</evidence>
<evidence type="ECO:0000256" key="15">
    <source>
        <dbReference type="SAM" id="MobiDB-lite"/>
    </source>
</evidence>
<evidence type="ECO:0000313" key="17">
    <source>
        <dbReference type="Proteomes" id="UP000685013"/>
    </source>
</evidence>
<dbReference type="GO" id="GO:0003735">
    <property type="term" value="F:structural constituent of ribosome"/>
    <property type="evidence" value="ECO:0007669"/>
    <property type="project" value="InterPro"/>
</dbReference>
<dbReference type="FunFam" id="3.10.450.80:FF:000001">
    <property type="entry name" value="60S ribosomal protein L44"/>
    <property type="match status" value="1"/>
</dbReference>
<proteinExistence type="inferred from homology"/>
<keyword evidence="5 14" id="KW-0121">Carboxypeptidase</keyword>
<dbReference type="Pfam" id="PF00935">
    <property type="entry name" value="Ribosomal_L44"/>
    <property type="match status" value="1"/>
</dbReference>
<comment type="caution">
    <text evidence="16">The sequence shown here is derived from an EMBL/GenBank/DDBJ whole genome shotgun (WGS) entry which is preliminary data.</text>
</comment>
<accession>A0AAV6MIS5</accession>
<comment type="subcellular location">
    <subcellularLocation>
        <location evidence="1">Secreted</location>
    </subcellularLocation>
</comment>
<feature type="non-terminal residue" evidence="16">
    <location>
        <position position="1"/>
    </location>
</feature>
<dbReference type="PROSITE" id="PS00131">
    <property type="entry name" value="CARBOXYPEPT_SER_SER"/>
    <property type="match status" value="1"/>
</dbReference>
<dbReference type="EMBL" id="JAGKQH010000014">
    <property type="protein sequence ID" value="KAG6581552.1"/>
    <property type="molecule type" value="Genomic_DNA"/>
</dbReference>
<evidence type="ECO:0000256" key="2">
    <source>
        <dbReference type="ARBA" id="ARBA00009364"/>
    </source>
</evidence>
<evidence type="ECO:0000256" key="11">
    <source>
        <dbReference type="ARBA" id="ARBA00023180"/>
    </source>
</evidence>
<evidence type="ECO:0000256" key="3">
    <source>
        <dbReference type="ARBA" id="ARBA00009431"/>
    </source>
</evidence>
<dbReference type="PANTHER" id="PTHR11802:SF280">
    <property type="entry name" value="SERINE CARBOXYPEPTIDASE-LIKE 35"/>
    <property type="match status" value="1"/>
</dbReference>
<keyword evidence="17" id="KW-1185">Reference proteome</keyword>
<keyword evidence="11" id="KW-0325">Glycoprotein</keyword>
<keyword evidence="7 14" id="KW-0732">Signal</keyword>
<sequence length="556" mass="63357">MPRSANLLPLFFALLFLTAVVFSSEVGGDSRRREADEVIDLPDQPPVEFRHYAGYIKLRPSEEKALFYWFFEAQNDVALKPLVLWLNGGPGCSSIAYGAAQELGPFLVQSNGKLKLNPFSWNKAANILFLEAPRKNINSRDLFSSFKLHDFYIAGESYAGHYAPQLAELIHERNKNSSKDLIINLKGIMIGNAAINDETDTMGMVEYAWSHAIISDQLHANIFKECNFSVDIENLTLSCLNHYRDFLVSYSKIDIYNIYAPTCLSSSLDSVFRLVSAAPRTFSKLLWSKIPRGYDPCTANYAEKYFNRADVQRALHANVTKLSYPYTPCSNVIEDWIDSPNSVLPIIHKLLQARYRIWIYSGDTDGRIPVTSTRYSIKRMNLKVDEEWRAWFERRQVAGWVETYQEGLTLATIRGAGHQTPVFAPRQSLALFIYFLSGNRFSSRPRRRPAVMVNVPKTKKTYCKSKECKKHTLHKVTQYKKGKDSLAAQGKRRYDRKQSGYGGQTKPVFHKKAKTTKKIVLRLQCQGCKHVSQHAIKRCKHFEIGGDKKGKGTSLF</sequence>
<evidence type="ECO:0000256" key="4">
    <source>
        <dbReference type="ARBA" id="ARBA00022525"/>
    </source>
</evidence>
<dbReference type="Proteomes" id="UP000685013">
    <property type="component" value="Chromosome 14"/>
</dbReference>
<reference evidence="16 17" key="1">
    <citation type="journal article" date="2021" name="Hortic Res">
        <title>The domestication of Cucurbita argyrosperma as revealed by the genome of its wild relative.</title>
        <authorList>
            <person name="Barrera-Redondo J."/>
            <person name="Sanchez-de la Vega G."/>
            <person name="Aguirre-Liguori J.A."/>
            <person name="Castellanos-Morales G."/>
            <person name="Gutierrez-Guerrero Y.T."/>
            <person name="Aguirre-Dugua X."/>
            <person name="Aguirre-Planter E."/>
            <person name="Tenaillon M.I."/>
            <person name="Lira-Saade R."/>
            <person name="Eguiarte L.E."/>
        </authorList>
    </citation>
    <scope>NUCLEOTIDE SEQUENCE [LARGE SCALE GENOMIC DNA]</scope>
    <source>
        <strain evidence="16">JBR-2021</strain>
    </source>
</reference>
<keyword evidence="4" id="KW-0964">Secreted</keyword>
<dbReference type="InterPro" id="IPR000552">
    <property type="entry name" value="Ribosomal_eL44"/>
</dbReference>
<evidence type="ECO:0000256" key="1">
    <source>
        <dbReference type="ARBA" id="ARBA00004613"/>
    </source>
</evidence>
<evidence type="ECO:0000256" key="10">
    <source>
        <dbReference type="ARBA" id="ARBA00023157"/>
    </source>
</evidence>
<dbReference type="GO" id="GO:1990904">
    <property type="term" value="C:ribonucleoprotein complex"/>
    <property type="evidence" value="ECO:0007669"/>
    <property type="project" value="UniProtKB-KW"/>
</dbReference>
<dbReference type="AlphaFoldDB" id="A0AAV6MIS5"/>
<keyword evidence="12 13" id="KW-0687">Ribonucleoprotein</keyword>
<feature type="signal peptide" evidence="14">
    <location>
        <begin position="1"/>
        <end position="23"/>
    </location>
</feature>
<evidence type="ECO:0000256" key="5">
    <source>
        <dbReference type="ARBA" id="ARBA00022645"/>
    </source>
</evidence>
<comment type="similarity">
    <text evidence="3 14">Belongs to the peptidase S10 family.</text>
</comment>